<name>A0A8E2AX97_9APHY</name>
<dbReference type="InterPro" id="IPR027417">
    <property type="entry name" value="P-loop_NTPase"/>
</dbReference>
<evidence type="ECO:0000313" key="2">
    <source>
        <dbReference type="Proteomes" id="UP000250043"/>
    </source>
</evidence>
<organism evidence="1 2">
    <name type="scientific">Obba rivulosa</name>
    <dbReference type="NCBI Taxonomy" id="1052685"/>
    <lineage>
        <taxon>Eukaryota</taxon>
        <taxon>Fungi</taxon>
        <taxon>Dikarya</taxon>
        <taxon>Basidiomycota</taxon>
        <taxon>Agaricomycotina</taxon>
        <taxon>Agaricomycetes</taxon>
        <taxon>Polyporales</taxon>
        <taxon>Gelatoporiaceae</taxon>
        <taxon>Obba</taxon>
    </lineage>
</organism>
<gene>
    <name evidence="1" type="ORF">OBBRIDRAFT_709540</name>
</gene>
<dbReference type="EMBL" id="KV722498">
    <property type="protein sequence ID" value="OCH87120.1"/>
    <property type="molecule type" value="Genomic_DNA"/>
</dbReference>
<dbReference type="Gene3D" id="3.40.50.300">
    <property type="entry name" value="P-loop containing nucleotide triphosphate hydrolases"/>
    <property type="match status" value="1"/>
</dbReference>
<dbReference type="Proteomes" id="UP000250043">
    <property type="component" value="Unassembled WGS sequence"/>
</dbReference>
<evidence type="ECO:0000313" key="1">
    <source>
        <dbReference type="EMBL" id="OCH87120.1"/>
    </source>
</evidence>
<reference evidence="1 2" key="1">
    <citation type="submission" date="2016-07" db="EMBL/GenBank/DDBJ databases">
        <title>Draft genome of the white-rot fungus Obba rivulosa 3A-2.</title>
        <authorList>
            <consortium name="DOE Joint Genome Institute"/>
            <person name="Miettinen O."/>
            <person name="Riley R."/>
            <person name="Acob R."/>
            <person name="Barry K."/>
            <person name="Cullen D."/>
            <person name="De Vries R."/>
            <person name="Hainaut M."/>
            <person name="Hatakka A."/>
            <person name="Henrissat B."/>
            <person name="Hilden K."/>
            <person name="Kuo R."/>
            <person name="Labutti K."/>
            <person name="Lipzen A."/>
            <person name="Makela M.R."/>
            <person name="Sandor L."/>
            <person name="Spatafora J.W."/>
            <person name="Grigoriev I.V."/>
            <person name="Hibbett D.S."/>
        </authorList>
    </citation>
    <scope>NUCLEOTIDE SEQUENCE [LARGE SCALE GENOMIC DNA]</scope>
    <source>
        <strain evidence="1 2">3A-2</strain>
    </source>
</reference>
<sequence>MSDQTRKKLQHFWRHFTYLVIDEISMISRSFLAELSKNIGIGKERIGKLPNFHQFAPVVGGSADALYQPIDLARDKGNQQLGRGIYDEFTTVVILKQQVRVTDEVWRDFLTHLRYGRVQEHHLHMLRKLVITDASAEPTNFTTAPWKDAPLVTPRHSVRRQWNKSAVRKHCREIGNQLFIAPAEDTIKGQPLTLLEHYGLACRGAQVPGRRKSQARADLPDKIEMAVGMKVMVTTNVKTDLDITNGARGEIIDIVLDPREPAPSAGNIVELKYPPAFILVKMAQTRA</sequence>
<evidence type="ECO:0008006" key="3">
    <source>
        <dbReference type="Google" id="ProtNLM"/>
    </source>
</evidence>
<feature type="non-terminal residue" evidence="1">
    <location>
        <position position="1"/>
    </location>
</feature>
<dbReference type="OrthoDB" id="2986975at2759"/>
<proteinExistence type="predicted"/>
<dbReference type="AlphaFoldDB" id="A0A8E2AX97"/>
<accession>A0A8E2AX97</accession>
<protein>
    <recommendedName>
        <fullName evidence="3">DNA helicase</fullName>
    </recommendedName>
</protein>
<keyword evidence="2" id="KW-1185">Reference proteome</keyword>